<evidence type="ECO:0000256" key="1">
    <source>
        <dbReference type="ARBA" id="ARBA00004651"/>
    </source>
</evidence>
<keyword evidence="10" id="KW-0762">Sugar transport</keyword>
<dbReference type="EMBL" id="JAGIOC010000001">
    <property type="protein sequence ID" value="MBP2410180.1"/>
    <property type="molecule type" value="Genomic_DNA"/>
</dbReference>
<dbReference type="Gene3D" id="1.10.3720.10">
    <property type="entry name" value="MetI-like"/>
    <property type="match status" value="1"/>
</dbReference>
<dbReference type="RefSeq" id="WP_209893402.1">
    <property type="nucleotide sequence ID" value="NZ_BAAAJV010000041.1"/>
</dbReference>
<feature type="transmembrane region" description="Helical" evidence="7">
    <location>
        <begin position="220"/>
        <end position="244"/>
    </location>
</feature>
<dbReference type="SUPFAM" id="SSF161098">
    <property type="entry name" value="MetI-like"/>
    <property type="match status" value="1"/>
</dbReference>
<dbReference type="PROSITE" id="PS50928">
    <property type="entry name" value="ABC_TM1"/>
    <property type="match status" value="1"/>
</dbReference>
<evidence type="ECO:0000256" key="5">
    <source>
        <dbReference type="ARBA" id="ARBA00022989"/>
    </source>
</evidence>
<organism evidence="10 11">
    <name type="scientific">Brachybacterium fresconis</name>
    <dbReference type="NCBI Taxonomy" id="173363"/>
    <lineage>
        <taxon>Bacteria</taxon>
        <taxon>Bacillati</taxon>
        <taxon>Actinomycetota</taxon>
        <taxon>Actinomycetes</taxon>
        <taxon>Micrococcales</taxon>
        <taxon>Dermabacteraceae</taxon>
        <taxon>Brachybacterium</taxon>
    </lineage>
</organism>
<dbReference type="CDD" id="cd06261">
    <property type="entry name" value="TM_PBP2"/>
    <property type="match status" value="1"/>
</dbReference>
<evidence type="ECO:0000313" key="11">
    <source>
        <dbReference type="Proteomes" id="UP000698222"/>
    </source>
</evidence>
<keyword evidence="6 7" id="KW-0472">Membrane</keyword>
<reference evidence="10 11" key="1">
    <citation type="submission" date="2021-03" db="EMBL/GenBank/DDBJ databases">
        <title>Sequencing the genomes of 1000 actinobacteria strains.</title>
        <authorList>
            <person name="Klenk H.-P."/>
        </authorList>
    </citation>
    <scope>NUCLEOTIDE SEQUENCE [LARGE SCALE GENOMIC DNA]</scope>
    <source>
        <strain evidence="10 11">DSM 14564</strain>
    </source>
</reference>
<keyword evidence="2 7" id="KW-0813">Transport</keyword>
<protein>
    <submittedName>
        <fullName evidence="10">ABC-type sugar transport system permease subunit</fullName>
    </submittedName>
</protein>
<dbReference type="InterPro" id="IPR051393">
    <property type="entry name" value="ABC_transporter_permease"/>
</dbReference>
<dbReference type="Proteomes" id="UP000698222">
    <property type="component" value="Unassembled WGS sequence"/>
</dbReference>
<evidence type="ECO:0000313" key="10">
    <source>
        <dbReference type="EMBL" id="MBP2410180.1"/>
    </source>
</evidence>
<comment type="similarity">
    <text evidence="7">Belongs to the binding-protein-dependent transport system permease family.</text>
</comment>
<evidence type="ECO:0000259" key="9">
    <source>
        <dbReference type="PROSITE" id="PS50928"/>
    </source>
</evidence>
<evidence type="ECO:0000256" key="3">
    <source>
        <dbReference type="ARBA" id="ARBA00022475"/>
    </source>
</evidence>
<keyword evidence="3" id="KW-1003">Cell membrane</keyword>
<feature type="domain" description="ABC transmembrane type-1" evidence="9">
    <location>
        <begin position="89"/>
        <end position="301"/>
    </location>
</feature>
<dbReference type="PANTHER" id="PTHR30193">
    <property type="entry name" value="ABC TRANSPORTER PERMEASE PROTEIN"/>
    <property type="match status" value="1"/>
</dbReference>
<gene>
    <name evidence="10" type="ORF">JOF44_003083</name>
</gene>
<feature type="transmembrane region" description="Helical" evidence="7">
    <location>
        <begin position="280"/>
        <end position="300"/>
    </location>
</feature>
<feature type="transmembrane region" description="Helical" evidence="7">
    <location>
        <begin position="174"/>
        <end position="199"/>
    </location>
</feature>
<name>A0ABS4YNU1_9MICO</name>
<feature type="transmembrane region" description="Helical" evidence="7">
    <location>
        <begin position="91"/>
        <end position="114"/>
    </location>
</feature>
<comment type="subcellular location">
    <subcellularLocation>
        <location evidence="1 7">Cell membrane</location>
        <topology evidence="1 7">Multi-pass membrane protein</topology>
    </subcellularLocation>
</comment>
<evidence type="ECO:0000256" key="4">
    <source>
        <dbReference type="ARBA" id="ARBA00022692"/>
    </source>
</evidence>
<feature type="region of interest" description="Disordered" evidence="8">
    <location>
        <begin position="1"/>
        <end position="23"/>
    </location>
</feature>
<dbReference type="InterPro" id="IPR000515">
    <property type="entry name" value="MetI-like"/>
</dbReference>
<feature type="transmembrane region" description="Helical" evidence="7">
    <location>
        <begin position="250"/>
        <end position="271"/>
    </location>
</feature>
<evidence type="ECO:0000256" key="6">
    <source>
        <dbReference type="ARBA" id="ARBA00023136"/>
    </source>
</evidence>
<comment type="caution">
    <text evidence="10">The sequence shown here is derived from an EMBL/GenBank/DDBJ whole genome shotgun (WGS) entry which is preliminary data.</text>
</comment>
<keyword evidence="5 7" id="KW-1133">Transmembrane helix</keyword>
<dbReference type="PANTHER" id="PTHR30193:SF41">
    <property type="entry name" value="DIACETYLCHITOBIOSE UPTAKE SYSTEM PERMEASE PROTEIN NGCF"/>
    <property type="match status" value="1"/>
</dbReference>
<proteinExistence type="inferred from homology"/>
<evidence type="ECO:0000256" key="8">
    <source>
        <dbReference type="SAM" id="MobiDB-lite"/>
    </source>
</evidence>
<dbReference type="InterPro" id="IPR035906">
    <property type="entry name" value="MetI-like_sf"/>
</dbReference>
<keyword evidence="4 7" id="KW-0812">Transmembrane</keyword>
<sequence>MVTTSHAAAPARTGDTSRRPRRRHGLRPRWAPWLFISPAMCLYIVFAFVPIGWMLVLSFQDVAQFGTGEWIGVDNYTRMVQDPLFWQSLKITAIFTVGTVPVSMAIGLALAIALNRPMPGRAILRTAYFLPIVVSGVVTSLIMSWIFNGDYGVINNGLAALGLDRVQWLTSPNLAMVTLILAVVWTRVGLCMVVYLAALQDIPTDLHEAAALDGATTWQAFLRIVLPLLSPTTFLLFVINVIFSLHAFDIIYVMTGGGPGFATTVLLQYIFESAFTNGELGYASALSVVLTIILLLLAVVRRQSERAEGEMAV</sequence>
<accession>A0ABS4YNU1</accession>
<feature type="transmembrane region" description="Helical" evidence="7">
    <location>
        <begin position="30"/>
        <end position="56"/>
    </location>
</feature>
<keyword evidence="11" id="KW-1185">Reference proteome</keyword>
<feature type="transmembrane region" description="Helical" evidence="7">
    <location>
        <begin position="126"/>
        <end position="147"/>
    </location>
</feature>
<dbReference type="Pfam" id="PF00528">
    <property type="entry name" value="BPD_transp_1"/>
    <property type="match status" value="1"/>
</dbReference>
<evidence type="ECO:0000256" key="2">
    <source>
        <dbReference type="ARBA" id="ARBA00022448"/>
    </source>
</evidence>
<evidence type="ECO:0000256" key="7">
    <source>
        <dbReference type="RuleBase" id="RU363032"/>
    </source>
</evidence>